<accession>A0A897NSD6</accession>
<gene>
    <name evidence="1" type="ORF">HSEST_0153</name>
</gene>
<keyword evidence="2" id="KW-1185">Reference proteome</keyword>
<dbReference type="EMBL" id="CP064791">
    <property type="protein sequence ID" value="QSG13709.1"/>
    <property type="molecule type" value="Genomic_DNA"/>
</dbReference>
<evidence type="ECO:0000313" key="1">
    <source>
        <dbReference type="EMBL" id="QSG13709.1"/>
    </source>
</evidence>
<dbReference type="Proteomes" id="UP000663292">
    <property type="component" value="Chromosome"/>
</dbReference>
<reference evidence="1 2" key="1">
    <citation type="submission" date="2020-11" db="EMBL/GenBank/DDBJ databases">
        <title>Carbohydrate-dependent, anaerobic sulfur respiration: A novel catabolism in halophilic archaea.</title>
        <authorList>
            <person name="Sorokin D.Y."/>
            <person name="Messina E."/>
            <person name="Smedile F."/>
            <person name="La Cono V."/>
            <person name="Hallsworth J.E."/>
            <person name="Yakimov M.M."/>
        </authorList>
    </citation>
    <scope>NUCLEOTIDE SEQUENCE [LARGE SCALE GENOMIC DNA]</scope>
    <source>
        <strain evidence="1 2">HSR-Est</strain>
    </source>
</reference>
<organism evidence="1 2">
    <name type="scientific">Halapricum desulfuricans</name>
    <dbReference type="NCBI Taxonomy" id="2841257"/>
    <lineage>
        <taxon>Archaea</taxon>
        <taxon>Methanobacteriati</taxon>
        <taxon>Methanobacteriota</taxon>
        <taxon>Stenosarchaea group</taxon>
        <taxon>Halobacteria</taxon>
        <taxon>Halobacteriales</taxon>
        <taxon>Haloarculaceae</taxon>
        <taxon>Halapricum</taxon>
    </lineage>
</organism>
<name>A0A897NSD6_9EURY</name>
<protein>
    <submittedName>
        <fullName evidence="1">Uncharacterized protein</fullName>
    </submittedName>
</protein>
<proteinExistence type="predicted"/>
<evidence type="ECO:0000313" key="2">
    <source>
        <dbReference type="Proteomes" id="UP000663292"/>
    </source>
</evidence>
<dbReference type="AlphaFoldDB" id="A0A897NSD6"/>
<sequence>MEYDQRMSKERAEELADEVTEELRELVIDGGYERVVINAGQTYRHALDPEEIPADVSYISGDGIGTKGHALKKFINGNDSILQEAP</sequence>